<dbReference type="PANTHER" id="PTHR10722">
    <property type="entry name" value="60S RIBOSOMAL PROTEIN L19"/>
    <property type="match status" value="1"/>
</dbReference>
<name>A0A9Q1KNS4_9CARY</name>
<dbReference type="AlphaFoldDB" id="A0A9Q1KNS4"/>
<feature type="domain" description="Large ribosomal subunit protein eL19" evidence="2">
    <location>
        <begin position="3"/>
        <end position="124"/>
    </location>
</feature>
<evidence type="ECO:0000259" key="2">
    <source>
        <dbReference type="SMART" id="SM01416"/>
    </source>
</evidence>
<keyword evidence="4" id="KW-1185">Reference proteome</keyword>
<dbReference type="SUPFAM" id="SSF48140">
    <property type="entry name" value="Ribosomal protein L19 (L19e)"/>
    <property type="match status" value="1"/>
</dbReference>
<dbReference type="SMART" id="SM01416">
    <property type="entry name" value="Ribosomal_L19e"/>
    <property type="match status" value="1"/>
</dbReference>
<dbReference type="InterPro" id="IPR039547">
    <property type="entry name" value="Ribosomal_eL19"/>
</dbReference>
<dbReference type="GO" id="GO:0022625">
    <property type="term" value="C:cytosolic large ribosomal subunit"/>
    <property type="evidence" value="ECO:0007669"/>
    <property type="project" value="InterPro"/>
</dbReference>
<dbReference type="Pfam" id="PF25476">
    <property type="entry name" value="Ribosomal_L19e_C"/>
    <property type="match status" value="1"/>
</dbReference>
<feature type="region of interest" description="Disordered" evidence="1">
    <location>
        <begin position="1"/>
        <end position="36"/>
    </location>
</feature>
<protein>
    <recommendedName>
        <fullName evidence="2">Large ribosomal subunit protein eL19 domain-containing protein</fullName>
    </recommendedName>
</protein>
<comment type="caution">
    <text evidence="3">The sequence shown here is derived from an EMBL/GenBank/DDBJ whole genome shotgun (WGS) entry which is preliminary data.</text>
</comment>
<dbReference type="GO" id="GO:0003735">
    <property type="term" value="F:structural constituent of ribosome"/>
    <property type="evidence" value="ECO:0007669"/>
    <property type="project" value="InterPro"/>
</dbReference>
<dbReference type="Proteomes" id="UP001153076">
    <property type="component" value="Unassembled WGS sequence"/>
</dbReference>
<dbReference type="EMBL" id="JAKOGI010000046">
    <property type="protein sequence ID" value="KAJ8446929.1"/>
    <property type="molecule type" value="Genomic_DNA"/>
</dbReference>
<organism evidence="3 4">
    <name type="scientific">Carnegiea gigantea</name>
    <dbReference type="NCBI Taxonomy" id="171969"/>
    <lineage>
        <taxon>Eukaryota</taxon>
        <taxon>Viridiplantae</taxon>
        <taxon>Streptophyta</taxon>
        <taxon>Embryophyta</taxon>
        <taxon>Tracheophyta</taxon>
        <taxon>Spermatophyta</taxon>
        <taxon>Magnoliopsida</taxon>
        <taxon>eudicotyledons</taxon>
        <taxon>Gunneridae</taxon>
        <taxon>Pentapetalae</taxon>
        <taxon>Caryophyllales</taxon>
        <taxon>Cactineae</taxon>
        <taxon>Cactaceae</taxon>
        <taxon>Cactoideae</taxon>
        <taxon>Echinocereeae</taxon>
        <taxon>Carnegiea</taxon>
    </lineage>
</organism>
<evidence type="ECO:0000313" key="3">
    <source>
        <dbReference type="EMBL" id="KAJ8446929.1"/>
    </source>
</evidence>
<dbReference type="InterPro" id="IPR000196">
    <property type="entry name" value="Ribosomal_eL19_dom"/>
</dbReference>
<feature type="compositionally biased region" description="Basic residues" evidence="1">
    <location>
        <begin position="1"/>
        <end position="23"/>
    </location>
</feature>
<reference evidence="3" key="1">
    <citation type="submission" date="2022-04" db="EMBL/GenBank/DDBJ databases">
        <title>Carnegiea gigantea Genome sequencing and assembly v2.</title>
        <authorList>
            <person name="Copetti D."/>
            <person name="Sanderson M.J."/>
            <person name="Burquez A."/>
            <person name="Wojciechowski M.F."/>
        </authorList>
    </citation>
    <scope>NUCLEOTIDE SEQUENCE</scope>
    <source>
        <strain evidence="3">SGP5-SGP5p</strain>
        <tissue evidence="3">Aerial part</tissue>
    </source>
</reference>
<dbReference type="GO" id="GO:0006412">
    <property type="term" value="P:translation"/>
    <property type="evidence" value="ECO:0007669"/>
    <property type="project" value="InterPro"/>
</dbReference>
<dbReference type="InterPro" id="IPR057260">
    <property type="entry name" value="Ribosomal_L19e_C"/>
</dbReference>
<accession>A0A9Q1KNS4</accession>
<evidence type="ECO:0000256" key="1">
    <source>
        <dbReference type="SAM" id="MobiDB-lite"/>
    </source>
</evidence>
<dbReference type="InterPro" id="IPR035970">
    <property type="entry name" value="60S_ribosomal_eL19_sf"/>
</dbReference>
<proteinExistence type="predicted"/>
<sequence length="155" mass="18590">MENQKKKRRKEREKLKREKKQSIKRSIDGENPSKIHSCSHARRMKEANRKGLHSGYIKRTGTRDAWLPTKIPWVRIMRVLRHLLRRYRESKKIDKHMCHDTYVKVKGNVFKDKRVLIESIHKTKVVKARDKTLSEQLEAKRAKSKASRERKLARN</sequence>
<gene>
    <name evidence="3" type="ORF">Cgig2_016471</name>
</gene>
<evidence type="ECO:0000313" key="4">
    <source>
        <dbReference type="Proteomes" id="UP001153076"/>
    </source>
</evidence>
<dbReference type="Gene3D" id="1.10.1200.240">
    <property type="match status" value="1"/>
</dbReference>
<dbReference type="GO" id="GO:0003723">
    <property type="term" value="F:RNA binding"/>
    <property type="evidence" value="ECO:0007669"/>
    <property type="project" value="InterPro"/>
</dbReference>
<dbReference type="FunFam" id="1.10.1200.240:FF:000001">
    <property type="entry name" value="Ribosomal protein L19"/>
    <property type="match status" value="1"/>
</dbReference>
<dbReference type="OrthoDB" id="5407653at2759"/>